<evidence type="ECO:0000313" key="3">
    <source>
        <dbReference type="Proteomes" id="UP000015104"/>
    </source>
</evidence>
<organism evidence="2 3">
    <name type="scientific">Tetranychus urticae</name>
    <name type="common">Two-spotted spider mite</name>
    <dbReference type="NCBI Taxonomy" id="32264"/>
    <lineage>
        <taxon>Eukaryota</taxon>
        <taxon>Metazoa</taxon>
        <taxon>Ecdysozoa</taxon>
        <taxon>Arthropoda</taxon>
        <taxon>Chelicerata</taxon>
        <taxon>Arachnida</taxon>
        <taxon>Acari</taxon>
        <taxon>Acariformes</taxon>
        <taxon>Trombidiformes</taxon>
        <taxon>Prostigmata</taxon>
        <taxon>Eleutherengona</taxon>
        <taxon>Raphignathae</taxon>
        <taxon>Tetranychoidea</taxon>
        <taxon>Tetranychidae</taxon>
        <taxon>Tetranychus</taxon>
    </lineage>
</organism>
<reference evidence="3" key="1">
    <citation type="submission" date="2011-08" db="EMBL/GenBank/DDBJ databases">
        <authorList>
            <person name="Rombauts S."/>
        </authorList>
    </citation>
    <scope>NUCLEOTIDE SEQUENCE</scope>
    <source>
        <strain evidence="3">London</strain>
    </source>
</reference>
<sequence length="99" mass="11410">MRFILSQDLDLEPRRFRIFLTKRKARPERVTFFLIGVVLRPLDWVGSPIFNLSLITLVNHSTINSKLSSNSMETSMKGTSNLTAKERPSSLETSRTRTR</sequence>
<dbReference type="Proteomes" id="UP000015104">
    <property type="component" value="Unassembled WGS sequence"/>
</dbReference>
<dbReference type="EMBL" id="CAEY01000422">
    <property type="status" value="NOT_ANNOTATED_CDS"/>
    <property type="molecule type" value="Genomic_DNA"/>
</dbReference>
<dbReference type="AlphaFoldDB" id="T1KS59"/>
<accession>T1KS59</accession>
<dbReference type="EnsemblMetazoa" id="tetur19g01940.1">
    <property type="protein sequence ID" value="tetur19g01940.1"/>
    <property type="gene ID" value="tetur19g01940"/>
</dbReference>
<feature type="compositionally biased region" description="Polar residues" evidence="1">
    <location>
        <begin position="68"/>
        <end position="83"/>
    </location>
</feature>
<reference evidence="2" key="2">
    <citation type="submission" date="2015-06" db="UniProtKB">
        <authorList>
            <consortium name="EnsemblMetazoa"/>
        </authorList>
    </citation>
    <scope>IDENTIFICATION</scope>
</reference>
<evidence type="ECO:0000256" key="1">
    <source>
        <dbReference type="SAM" id="MobiDB-lite"/>
    </source>
</evidence>
<keyword evidence="3" id="KW-1185">Reference proteome</keyword>
<evidence type="ECO:0000313" key="2">
    <source>
        <dbReference type="EnsemblMetazoa" id="tetur19g01940.1"/>
    </source>
</evidence>
<protein>
    <submittedName>
        <fullName evidence="2">Uncharacterized protein</fullName>
    </submittedName>
</protein>
<name>T1KS59_TETUR</name>
<proteinExistence type="predicted"/>
<feature type="region of interest" description="Disordered" evidence="1">
    <location>
        <begin position="68"/>
        <end position="99"/>
    </location>
</feature>
<dbReference type="HOGENOM" id="CLU_2323352_0_0_1"/>